<dbReference type="SUPFAM" id="SSF56349">
    <property type="entry name" value="DNA breaking-rejoining enzymes"/>
    <property type="match status" value="1"/>
</dbReference>
<dbReference type="InterPro" id="IPR050090">
    <property type="entry name" value="Tyrosine_recombinase_XerCD"/>
</dbReference>
<dbReference type="Proteomes" id="UP000298595">
    <property type="component" value="Chromosome"/>
</dbReference>
<evidence type="ECO:0000256" key="3">
    <source>
        <dbReference type="ARBA" id="ARBA00023125"/>
    </source>
</evidence>
<dbReference type="GO" id="GO:0003677">
    <property type="term" value="F:DNA binding"/>
    <property type="evidence" value="ECO:0007669"/>
    <property type="project" value="UniProtKB-KW"/>
</dbReference>
<evidence type="ECO:0000313" key="6">
    <source>
        <dbReference type="EMBL" id="QCN95309.1"/>
    </source>
</evidence>
<dbReference type="InterPro" id="IPR002104">
    <property type="entry name" value="Integrase_catalytic"/>
</dbReference>
<keyword evidence="3" id="KW-0238">DNA-binding</keyword>
<dbReference type="Pfam" id="PF20172">
    <property type="entry name" value="DUF6538"/>
    <property type="match status" value="1"/>
</dbReference>
<proteinExistence type="inferred from homology"/>
<dbReference type="AlphaFoldDB" id="A0A4D8PL47"/>
<evidence type="ECO:0000256" key="2">
    <source>
        <dbReference type="ARBA" id="ARBA00022908"/>
    </source>
</evidence>
<evidence type="ECO:0000313" key="7">
    <source>
        <dbReference type="Proteomes" id="UP000298595"/>
    </source>
</evidence>
<dbReference type="PANTHER" id="PTHR30349">
    <property type="entry name" value="PHAGE INTEGRASE-RELATED"/>
    <property type="match status" value="1"/>
</dbReference>
<dbReference type="InterPro" id="IPR013762">
    <property type="entry name" value="Integrase-like_cat_sf"/>
</dbReference>
<dbReference type="PROSITE" id="PS51898">
    <property type="entry name" value="TYR_RECOMBINASE"/>
    <property type="match status" value="1"/>
</dbReference>
<dbReference type="InterPro" id="IPR046668">
    <property type="entry name" value="DUF6538"/>
</dbReference>
<reference evidence="6 7" key="1">
    <citation type="submission" date="2018-09" db="EMBL/GenBank/DDBJ databases">
        <title>Whole genome based analysis of evolution and adaptive divergence in Indian and Brazilian strains of Azospirillum brasilense.</title>
        <authorList>
            <person name="Singh C."/>
            <person name="Tripathi A.K."/>
        </authorList>
    </citation>
    <scope>NUCLEOTIDE SEQUENCE [LARGE SCALE GENOMIC DNA]</scope>
    <source>
        <strain evidence="6 7">MTCC4035</strain>
    </source>
</reference>
<evidence type="ECO:0000256" key="4">
    <source>
        <dbReference type="ARBA" id="ARBA00023172"/>
    </source>
</evidence>
<dbReference type="Pfam" id="PF00589">
    <property type="entry name" value="Phage_integrase"/>
    <property type="match status" value="1"/>
</dbReference>
<feature type="domain" description="Tyr recombinase" evidence="5">
    <location>
        <begin position="262"/>
        <end position="479"/>
    </location>
</feature>
<name>A0A4D8PL47_9PROT</name>
<accession>A0A4D8PL47</accession>
<dbReference type="InterPro" id="IPR010998">
    <property type="entry name" value="Integrase_recombinase_N"/>
</dbReference>
<protein>
    <submittedName>
        <fullName evidence="6">Site-specific integrase</fullName>
    </submittedName>
</protein>
<dbReference type="GO" id="GO:0015074">
    <property type="term" value="P:DNA integration"/>
    <property type="evidence" value="ECO:0007669"/>
    <property type="project" value="UniProtKB-KW"/>
</dbReference>
<dbReference type="GO" id="GO:0006310">
    <property type="term" value="P:DNA recombination"/>
    <property type="evidence" value="ECO:0007669"/>
    <property type="project" value="UniProtKB-KW"/>
</dbReference>
<dbReference type="KEGG" id="aare:D3093_08605"/>
<evidence type="ECO:0000259" key="5">
    <source>
        <dbReference type="PROSITE" id="PS51898"/>
    </source>
</evidence>
<dbReference type="CDD" id="cd01184">
    <property type="entry name" value="INT_C_like_1"/>
    <property type="match status" value="1"/>
</dbReference>
<keyword evidence="4" id="KW-0233">DNA recombination</keyword>
<dbReference type="PANTHER" id="PTHR30349:SF41">
    <property type="entry name" value="INTEGRASE_RECOMBINASE PROTEIN MJ0367-RELATED"/>
    <property type="match status" value="1"/>
</dbReference>
<dbReference type="InterPro" id="IPR011010">
    <property type="entry name" value="DNA_brk_join_enz"/>
</dbReference>
<dbReference type="EMBL" id="CP032321">
    <property type="protein sequence ID" value="QCN95309.1"/>
    <property type="molecule type" value="Genomic_DNA"/>
</dbReference>
<keyword evidence="2" id="KW-0229">DNA integration</keyword>
<evidence type="ECO:0000256" key="1">
    <source>
        <dbReference type="ARBA" id="ARBA00008857"/>
    </source>
</evidence>
<sequence>MRGAVWQFRTRVPADLQEVLGRTHINRSLRTSSYPDAIRAARRAAFEIEQDFEAARRGTGGDPAHAACDSPCPSPPVPSVTANTVLPDPTGPVIHIDLDLLASRIAEKLQATQPVAKEAVVPAAEPAKAKTIQQVYDAYMADPGVIRSGKTVLAYETVFGLLIEIIGQDTPVSDIGRETCREVMDTLRWLPPNSTKRYPNLTAREIAQKTRDAGKASGLSPATVNGYMTKLSALLTWAVNEGFIDRNPAKGLGVVDTTNRKDKRQPFTPKQLQGIFTAPLYTGCQDDDYGYAKPGDARPQRGRFWVPLIGLFSGMRLNEICQMNTEDVRVIDGTLCFVVTAEAIKGTDDKRLKTGSSERVIPVHPTLLAAGFEAYVSEQRRKRNAKLFPELLPAKTGYYSDVFSKWFRRFLQKAGASAGRTCFHSFRHNFRDALREARVDRELALALGGWAGDNGDMGSESAEFYGRGFRASTLLEAISKVGYPELDLGHLMLAPFPA</sequence>
<gene>
    <name evidence="6" type="ORF">D3093_08605</name>
</gene>
<dbReference type="Gene3D" id="1.10.443.10">
    <property type="entry name" value="Intergrase catalytic core"/>
    <property type="match status" value="1"/>
</dbReference>
<comment type="similarity">
    <text evidence="1">Belongs to the 'phage' integrase family.</text>
</comment>
<dbReference type="Gene3D" id="1.10.150.130">
    <property type="match status" value="1"/>
</dbReference>
<organism evidence="6 7">
    <name type="scientific">Azospirillum argentinense</name>
    <dbReference type="NCBI Taxonomy" id="2970906"/>
    <lineage>
        <taxon>Bacteria</taxon>
        <taxon>Pseudomonadati</taxon>
        <taxon>Pseudomonadota</taxon>
        <taxon>Alphaproteobacteria</taxon>
        <taxon>Rhodospirillales</taxon>
        <taxon>Azospirillaceae</taxon>
        <taxon>Azospirillum</taxon>
    </lineage>
</organism>